<evidence type="ECO:0000256" key="6">
    <source>
        <dbReference type="ARBA" id="ARBA00022777"/>
    </source>
</evidence>
<dbReference type="CDD" id="cd16917">
    <property type="entry name" value="HATPase_UhpB-NarQ-NarX-like"/>
    <property type="match status" value="1"/>
</dbReference>
<evidence type="ECO:0000256" key="3">
    <source>
        <dbReference type="ARBA" id="ARBA00022553"/>
    </source>
</evidence>
<evidence type="ECO:0000256" key="8">
    <source>
        <dbReference type="ARBA" id="ARBA00023012"/>
    </source>
</evidence>
<keyword evidence="5" id="KW-0547">Nucleotide-binding</keyword>
<feature type="domain" description="Histidine kinase/HSP90-like ATPase" evidence="10">
    <location>
        <begin position="301"/>
        <end position="393"/>
    </location>
</feature>
<organism evidence="11 12">
    <name type="scientific">Virgisporangium aurantiacum</name>
    <dbReference type="NCBI Taxonomy" id="175570"/>
    <lineage>
        <taxon>Bacteria</taxon>
        <taxon>Bacillati</taxon>
        <taxon>Actinomycetota</taxon>
        <taxon>Actinomycetes</taxon>
        <taxon>Micromonosporales</taxon>
        <taxon>Micromonosporaceae</taxon>
        <taxon>Virgisporangium</taxon>
    </lineage>
</organism>
<feature type="transmembrane region" description="Helical" evidence="9">
    <location>
        <begin position="63"/>
        <end position="80"/>
    </location>
</feature>
<keyword evidence="7" id="KW-0067">ATP-binding</keyword>
<dbReference type="RefSeq" id="WP_204012068.1">
    <property type="nucleotide sequence ID" value="NZ_BOPG01000109.1"/>
</dbReference>
<evidence type="ECO:0000313" key="11">
    <source>
        <dbReference type="EMBL" id="GIJ64123.1"/>
    </source>
</evidence>
<keyword evidence="6 11" id="KW-0418">Kinase</keyword>
<protein>
    <recommendedName>
        <fullName evidence="2">histidine kinase</fullName>
        <ecNumber evidence="2">2.7.13.3</ecNumber>
    </recommendedName>
</protein>
<dbReference type="Proteomes" id="UP000612585">
    <property type="component" value="Unassembled WGS sequence"/>
</dbReference>
<keyword evidence="9" id="KW-1133">Transmembrane helix</keyword>
<keyword evidence="12" id="KW-1185">Reference proteome</keyword>
<evidence type="ECO:0000256" key="9">
    <source>
        <dbReference type="SAM" id="Phobius"/>
    </source>
</evidence>
<reference evidence="11" key="1">
    <citation type="submission" date="2021-01" db="EMBL/GenBank/DDBJ databases">
        <title>Whole genome shotgun sequence of Virgisporangium aurantiacum NBRC 16421.</title>
        <authorList>
            <person name="Komaki H."/>
            <person name="Tamura T."/>
        </authorList>
    </citation>
    <scope>NUCLEOTIDE SEQUENCE</scope>
    <source>
        <strain evidence="11">NBRC 16421</strain>
    </source>
</reference>
<dbReference type="GO" id="GO:0016020">
    <property type="term" value="C:membrane"/>
    <property type="evidence" value="ECO:0007669"/>
    <property type="project" value="InterPro"/>
</dbReference>
<evidence type="ECO:0000256" key="2">
    <source>
        <dbReference type="ARBA" id="ARBA00012438"/>
    </source>
</evidence>
<dbReference type="Pfam" id="PF02518">
    <property type="entry name" value="HATPase_c"/>
    <property type="match status" value="1"/>
</dbReference>
<evidence type="ECO:0000256" key="5">
    <source>
        <dbReference type="ARBA" id="ARBA00022741"/>
    </source>
</evidence>
<dbReference type="GO" id="GO:0000155">
    <property type="term" value="F:phosphorelay sensor kinase activity"/>
    <property type="evidence" value="ECO:0007669"/>
    <property type="project" value="InterPro"/>
</dbReference>
<dbReference type="GO" id="GO:0046983">
    <property type="term" value="F:protein dimerization activity"/>
    <property type="evidence" value="ECO:0007669"/>
    <property type="project" value="InterPro"/>
</dbReference>
<name>A0A8J4E7E6_9ACTN</name>
<dbReference type="InterPro" id="IPR003594">
    <property type="entry name" value="HATPase_dom"/>
</dbReference>
<accession>A0A8J4E7E6</accession>
<comment type="catalytic activity">
    <reaction evidence="1">
        <text>ATP + protein L-histidine = ADP + protein N-phospho-L-histidine.</text>
        <dbReference type="EC" id="2.7.13.3"/>
    </reaction>
</comment>
<proteinExistence type="predicted"/>
<dbReference type="EC" id="2.7.13.3" evidence="2"/>
<keyword evidence="9" id="KW-0812">Transmembrane</keyword>
<feature type="transmembrane region" description="Helical" evidence="9">
    <location>
        <begin position="12"/>
        <end position="30"/>
    </location>
</feature>
<evidence type="ECO:0000256" key="1">
    <source>
        <dbReference type="ARBA" id="ARBA00000085"/>
    </source>
</evidence>
<keyword evidence="9" id="KW-0472">Membrane</keyword>
<gene>
    <name evidence="11" type="ORF">Vau01_116390</name>
</gene>
<dbReference type="InterPro" id="IPR011712">
    <property type="entry name" value="Sig_transdc_His_kin_sub3_dim/P"/>
</dbReference>
<dbReference type="PANTHER" id="PTHR24421:SF10">
    <property type="entry name" value="NITRATE_NITRITE SENSOR PROTEIN NARQ"/>
    <property type="match status" value="1"/>
</dbReference>
<dbReference type="GO" id="GO:0005524">
    <property type="term" value="F:ATP binding"/>
    <property type="evidence" value="ECO:0007669"/>
    <property type="project" value="UniProtKB-KW"/>
</dbReference>
<keyword evidence="3" id="KW-0597">Phosphoprotein</keyword>
<dbReference type="EMBL" id="BOPG01000109">
    <property type="protein sequence ID" value="GIJ64123.1"/>
    <property type="molecule type" value="Genomic_DNA"/>
</dbReference>
<keyword evidence="8" id="KW-0902">Two-component regulatory system</keyword>
<evidence type="ECO:0000256" key="4">
    <source>
        <dbReference type="ARBA" id="ARBA00022679"/>
    </source>
</evidence>
<sequence length="420" mass="45098">MVAQRHSPRARLLFDIMLAGGLFAGESVLWALQPIGYRPANWFWPLVWLGVGYVAVALRRTAVHWAVGVLMVQLCVAAVVKDWGGSGIAMIVITYTVASRCSVKYAAGTSALLWLAPLLLGLTPLGRSVTDPIPIDLPVAYQVAYSTLMFLLTFFIGRTVHNRRAYVAALEDRAQTAERDQLVVAEQAVADERRRIARELHDVVAHHVSVMSVLATGTRRALSRDPVAADEALATIEETGRVALREMRRLLVVLRTDAEPVGELEPQPGLPGLDELIEQVREAGLPVELTTMGEPGHLDPGVALAVYRITQEALTNALKHAGPAAAEVRLSFGVRELAIEISDTGRGPRPGTRTVGHGLLGMRERISLYGGTLRAGPRPGGGFRVFARIPLEGEQGNVTAAVESTGADAVGVHPVGKETA</sequence>
<feature type="transmembrane region" description="Helical" evidence="9">
    <location>
        <begin position="110"/>
        <end position="127"/>
    </location>
</feature>
<comment type="caution">
    <text evidence="11">The sequence shown here is derived from an EMBL/GenBank/DDBJ whole genome shotgun (WGS) entry which is preliminary data.</text>
</comment>
<evidence type="ECO:0000313" key="12">
    <source>
        <dbReference type="Proteomes" id="UP000612585"/>
    </source>
</evidence>
<dbReference type="Gene3D" id="3.30.565.10">
    <property type="entry name" value="Histidine kinase-like ATPase, C-terminal domain"/>
    <property type="match status" value="1"/>
</dbReference>
<keyword evidence="4" id="KW-0808">Transferase</keyword>
<dbReference type="AlphaFoldDB" id="A0A8J4E7E6"/>
<evidence type="ECO:0000259" key="10">
    <source>
        <dbReference type="SMART" id="SM00387"/>
    </source>
</evidence>
<evidence type="ECO:0000256" key="7">
    <source>
        <dbReference type="ARBA" id="ARBA00022840"/>
    </source>
</evidence>
<dbReference type="SMART" id="SM00387">
    <property type="entry name" value="HATPase_c"/>
    <property type="match status" value="1"/>
</dbReference>
<dbReference type="InterPro" id="IPR050482">
    <property type="entry name" value="Sensor_HK_TwoCompSys"/>
</dbReference>
<dbReference type="Gene3D" id="1.20.5.1930">
    <property type="match status" value="1"/>
</dbReference>
<dbReference type="Pfam" id="PF07730">
    <property type="entry name" value="HisKA_3"/>
    <property type="match status" value="1"/>
</dbReference>
<dbReference type="InterPro" id="IPR036890">
    <property type="entry name" value="HATPase_C_sf"/>
</dbReference>
<dbReference type="PANTHER" id="PTHR24421">
    <property type="entry name" value="NITRATE/NITRITE SENSOR PROTEIN NARX-RELATED"/>
    <property type="match status" value="1"/>
</dbReference>
<feature type="transmembrane region" description="Helical" evidence="9">
    <location>
        <begin position="139"/>
        <end position="157"/>
    </location>
</feature>
<dbReference type="SUPFAM" id="SSF55874">
    <property type="entry name" value="ATPase domain of HSP90 chaperone/DNA topoisomerase II/histidine kinase"/>
    <property type="match status" value="1"/>
</dbReference>